<dbReference type="Proteomes" id="UP000593561">
    <property type="component" value="Unassembled WGS sequence"/>
</dbReference>
<evidence type="ECO:0000313" key="2">
    <source>
        <dbReference type="Proteomes" id="UP000593561"/>
    </source>
</evidence>
<organism evidence="1 2">
    <name type="scientific">Gossypium davidsonii</name>
    <name type="common">Davidson's cotton</name>
    <name type="synonym">Gossypium klotzschianum subsp. davidsonii</name>
    <dbReference type="NCBI Taxonomy" id="34287"/>
    <lineage>
        <taxon>Eukaryota</taxon>
        <taxon>Viridiplantae</taxon>
        <taxon>Streptophyta</taxon>
        <taxon>Embryophyta</taxon>
        <taxon>Tracheophyta</taxon>
        <taxon>Spermatophyta</taxon>
        <taxon>Magnoliopsida</taxon>
        <taxon>eudicotyledons</taxon>
        <taxon>Gunneridae</taxon>
        <taxon>Pentapetalae</taxon>
        <taxon>rosids</taxon>
        <taxon>malvids</taxon>
        <taxon>Malvales</taxon>
        <taxon>Malvaceae</taxon>
        <taxon>Malvoideae</taxon>
        <taxon>Gossypium</taxon>
    </lineage>
</organism>
<proteinExistence type="predicted"/>
<protein>
    <submittedName>
        <fullName evidence="1">Uncharacterized protein</fullName>
    </submittedName>
</protein>
<reference evidence="1 2" key="1">
    <citation type="journal article" date="2019" name="Genome Biol. Evol.">
        <title>Insights into the evolution of the New World diploid cottons (Gossypium, subgenus Houzingenia) based on genome sequencing.</title>
        <authorList>
            <person name="Grover C.E."/>
            <person name="Arick M.A. 2nd"/>
            <person name="Thrash A."/>
            <person name="Conover J.L."/>
            <person name="Sanders W.S."/>
            <person name="Peterson D.G."/>
            <person name="Frelichowski J.E."/>
            <person name="Scheffler J.A."/>
            <person name="Scheffler B.E."/>
            <person name="Wendel J.F."/>
        </authorList>
    </citation>
    <scope>NUCLEOTIDE SEQUENCE [LARGE SCALE GENOMIC DNA]</scope>
    <source>
        <strain evidence="1">27</strain>
        <tissue evidence="1">Leaf</tissue>
    </source>
</reference>
<dbReference type="AlphaFoldDB" id="A0A7J8SGJ3"/>
<dbReference type="EMBL" id="JABFAC010000009">
    <property type="protein sequence ID" value="MBA0625003.1"/>
    <property type="molecule type" value="Genomic_DNA"/>
</dbReference>
<accession>A0A7J8SGJ3</accession>
<sequence>MIGVRPKSSQLALRPNNGKFGVKVIAGHGVFDDGSKLRLMGRPSDEMMGNHLHDSIELKSVMKGLVCELERTREKTLMDDSQIVVDCMVVEDAWNDE</sequence>
<comment type="caution">
    <text evidence="1">The sequence shown here is derived from an EMBL/GenBank/DDBJ whole genome shotgun (WGS) entry which is preliminary data.</text>
</comment>
<gene>
    <name evidence="1" type="ORF">Godav_010262</name>
</gene>
<keyword evidence="2" id="KW-1185">Reference proteome</keyword>
<evidence type="ECO:0000313" key="1">
    <source>
        <dbReference type="EMBL" id="MBA0625003.1"/>
    </source>
</evidence>
<name>A0A7J8SGJ3_GOSDV</name>